<dbReference type="RefSeq" id="WP_311020096.1">
    <property type="nucleotide sequence ID" value="NZ_JAUHGG010000003.1"/>
</dbReference>
<feature type="transmembrane region" description="Helical" evidence="1">
    <location>
        <begin position="15"/>
        <end position="35"/>
    </location>
</feature>
<sequence>MKVSQDYINKMQDKGFYVATGLAILNDIVAVALTYPQEMTRAMRLKTPESVKAFNDDLDSKDWVIFREQSATEL</sequence>
<dbReference type="AlphaFoldDB" id="A0AAW8PZI3"/>
<name>A0AAW8PZI3_VIBPH</name>
<comment type="caution">
    <text evidence="2">The sequence shown here is derived from an EMBL/GenBank/DDBJ whole genome shotgun (WGS) entry which is preliminary data.</text>
</comment>
<organism evidence="2 3">
    <name type="scientific">Vibrio parahaemolyticus</name>
    <dbReference type="NCBI Taxonomy" id="670"/>
    <lineage>
        <taxon>Bacteria</taxon>
        <taxon>Pseudomonadati</taxon>
        <taxon>Pseudomonadota</taxon>
        <taxon>Gammaproteobacteria</taxon>
        <taxon>Vibrionales</taxon>
        <taxon>Vibrionaceae</taxon>
        <taxon>Vibrio</taxon>
    </lineage>
</organism>
<reference evidence="2" key="1">
    <citation type="submission" date="2023-06" db="EMBL/GenBank/DDBJ databases">
        <title>Genomic Diversity of Vibrio spp. and Metagenomic Analysis of Pathogens in Florida Gulf Coastal Waters Following Hurricane Ian.</title>
        <authorList>
            <person name="Brumfield K.D."/>
        </authorList>
    </citation>
    <scope>NUCLEOTIDE SEQUENCE</scope>
    <source>
        <strain evidence="2">WBS2B-138</strain>
    </source>
</reference>
<keyword evidence="1" id="KW-1133">Transmembrane helix</keyword>
<protein>
    <recommendedName>
        <fullName evidence="4">Transcriptional regulator</fullName>
    </recommendedName>
</protein>
<evidence type="ECO:0000256" key="1">
    <source>
        <dbReference type="SAM" id="Phobius"/>
    </source>
</evidence>
<gene>
    <name evidence="2" type="ORF">QX249_11175</name>
</gene>
<evidence type="ECO:0008006" key="4">
    <source>
        <dbReference type="Google" id="ProtNLM"/>
    </source>
</evidence>
<evidence type="ECO:0000313" key="2">
    <source>
        <dbReference type="EMBL" id="MDS1821225.1"/>
    </source>
</evidence>
<dbReference type="Proteomes" id="UP001253193">
    <property type="component" value="Unassembled WGS sequence"/>
</dbReference>
<evidence type="ECO:0000313" key="3">
    <source>
        <dbReference type="Proteomes" id="UP001253193"/>
    </source>
</evidence>
<dbReference type="EMBL" id="JAUHGG010000003">
    <property type="protein sequence ID" value="MDS1821225.1"/>
    <property type="molecule type" value="Genomic_DNA"/>
</dbReference>
<accession>A0AAW8PZI3</accession>
<keyword evidence="1" id="KW-0472">Membrane</keyword>
<proteinExistence type="predicted"/>
<keyword evidence="1" id="KW-0812">Transmembrane</keyword>